<dbReference type="Pfam" id="PF00953">
    <property type="entry name" value="Glycos_transf_4"/>
    <property type="match status" value="1"/>
</dbReference>
<feature type="binding site" evidence="7">
    <location>
        <position position="131"/>
    </location>
    <ligand>
        <name>Mg(2+)</name>
        <dbReference type="ChEBI" id="CHEBI:18420"/>
    </ligand>
</feature>
<dbReference type="AlphaFoldDB" id="A0A502CS54"/>
<evidence type="ECO:0000256" key="7">
    <source>
        <dbReference type="PIRSR" id="PIRSR600715-1"/>
    </source>
</evidence>
<dbReference type="InterPro" id="IPR000715">
    <property type="entry name" value="Glycosyl_transferase_4"/>
</dbReference>
<name>A0A502CS54_9MICO</name>
<keyword evidence="10" id="KW-1185">Reference proteome</keyword>
<dbReference type="GO" id="GO:0046872">
    <property type="term" value="F:metal ion binding"/>
    <property type="evidence" value="ECO:0007669"/>
    <property type="project" value="UniProtKB-KW"/>
</dbReference>
<comment type="subcellular location">
    <subcellularLocation>
        <location evidence="1">Cell membrane</location>
        <topology evidence="1">Multi-pass membrane protein</topology>
    </subcellularLocation>
</comment>
<evidence type="ECO:0000256" key="6">
    <source>
        <dbReference type="ARBA" id="ARBA00023136"/>
    </source>
</evidence>
<evidence type="ECO:0000313" key="10">
    <source>
        <dbReference type="Proteomes" id="UP000317722"/>
    </source>
</evidence>
<evidence type="ECO:0000256" key="5">
    <source>
        <dbReference type="ARBA" id="ARBA00022989"/>
    </source>
</evidence>
<dbReference type="OrthoDB" id="9783652at2"/>
<evidence type="ECO:0000256" key="1">
    <source>
        <dbReference type="ARBA" id="ARBA00004651"/>
    </source>
</evidence>
<feature type="transmembrane region" description="Helical" evidence="8">
    <location>
        <begin position="136"/>
        <end position="155"/>
    </location>
</feature>
<evidence type="ECO:0000313" key="9">
    <source>
        <dbReference type="EMBL" id="TPG16057.1"/>
    </source>
</evidence>
<gene>
    <name evidence="9" type="ORF">EAH86_12525</name>
</gene>
<evidence type="ECO:0000256" key="8">
    <source>
        <dbReference type="SAM" id="Phobius"/>
    </source>
</evidence>
<feature type="transmembrane region" description="Helical" evidence="8">
    <location>
        <begin position="67"/>
        <end position="84"/>
    </location>
</feature>
<evidence type="ECO:0000256" key="2">
    <source>
        <dbReference type="ARBA" id="ARBA00022475"/>
    </source>
</evidence>
<dbReference type="GO" id="GO:0071555">
    <property type="term" value="P:cell wall organization"/>
    <property type="evidence" value="ECO:0007669"/>
    <property type="project" value="TreeGrafter"/>
</dbReference>
<keyword evidence="6 8" id="KW-0472">Membrane</keyword>
<keyword evidence="2" id="KW-1003">Cell membrane</keyword>
<dbReference type="GO" id="GO:0016780">
    <property type="term" value="F:phosphotransferase activity, for other substituted phosphate groups"/>
    <property type="evidence" value="ECO:0007669"/>
    <property type="project" value="InterPro"/>
</dbReference>
<sequence length="317" mass="32457">MILAFVALLVTGGLAPTVSSLMRRLGWLDVPNHRSSHSVPVPRGGGLACLAGVLVAWVVGAVGDVDVPWTSVAACVALALLGFADDRLTLPAAPRLAGQCVAGSVIGAGVAGWPGLLLGLVVTAAVVNVVNFMDGINGITALTMAVWGVVAFLAGRHEGLPALWVLGGVTAGAALGFLPWNAPVARLFLGDVGSYLFGGLVAAGVLTAWAHDARLALLVCAPLVLYGLDTAWALVRRARRGEKLTDAHREHVYQQLTSVGGLPHLAVAAFTAALSAGVALAWWRLPVGLALAATVLVCAVYLTSPRAVGHAAHTRTR</sequence>
<dbReference type="GO" id="GO:0009103">
    <property type="term" value="P:lipopolysaccharide biosynthetic process"/>
    <property type="evidence" value="ECO:0007669"/>
    <property type="project" value="TreeGrafter"/>
</dbReference>
<dbReference type="Proteomes" id="UP000317722">
    <property type="component" value="Unassembled WGS sequence"/>
</dbReference>
<feature type="transmembrane region" description="Helical" evidence="8">
    <location>
        <begin position="187"/>
        <end position="209"/>
    </location>
</feature>
<keyword evidence="7" id="KW-0460">Magnesium</keyword>
<keyword evidence="3 9" id="KW-0808">Transferase</keyword>
<proteinExistence type="predicted"/>
<dbReference type="PANTHER" id="PTHR22926:SF3">
    <property type="entry name" value="UNDECAPRENYL-PHOSPHATE ALPHA-N-ACETYLGLUCOSAMINYL 1-PHOSPHATE TRANSFERASE"/>
    <property type="match status" value="1"/>
</dbReference>
<accession>A0A502CS54</accession>
<comment type="caution">
    <text evidence="9">The sequence shown here is derived from an EMBL/GenBank/DDBJ whole genome shotgun (WGS) entry which is preliminary data.</text>
</comment>
<feature type="transmembrane region" description="Helical" evidence="8">
    <location>
        <begin position="215"/>
        <end position="235"/>
    </location>
</feature>
<dbReference type="RefSeq" id="WP_140741196.1">
    <property type="nucleotide sequence ID" value="NZ_RCZM01000004.1"/>
</dbReference>
<feature type="transmembrane region" description="Helical" evidence="8">
    <location>
        <begin position="96"/>
        <end position="129"/>
    </location>
</feature>
<keyword evidence="4 8" id="KW-0812">Transmembrane</keyword>
<organism evidence="9 10">
    <name type="scientific">Pedococcus bigeumensis</name>
    <dbReference type="NCBI Taxonomy" id="433644"/>
    <lineage>
        <taxon>Bacteria</taxon>
        <taxon>Bacillati</taxon>
        <taxon>Actinomycetota</taxon>
        <taxon>Actinomycetes</taxon>
        <taxon>Micrococcales</taxon>
        <taxon>Intrasporangiaceae</taxon>
        <taxon>Pedococcus</taxon>
    </lineage>
</organism>
<keyword evidence="7" id="KW-0479">Metal-binding</keyword>
<dbReference type="GO" id="GO:0005886">
    <property type="term" value="C:plasma membrane"/>
    <property type="evidence" value="ECO:0007669"/>
    <property type="project" value="UniProtKB-SubCell"/>
</dbReference>
<feature type="transmembrane region" description="Helical" evidence="8">
    <location>
        <begin position="256"/>
        <end position="283"/>
    </location>
</feature>
<protein>
    <submittedName>
        <fullName evidence="9">Glycosyl transferase</fullName>
    </submittedName>
</protein>
<feature type="binding site" evidence="7">
    <location>
        <position position="191"/>
    </location>
    <ligand>
        <name>Mg(2+)</name>
        <dbReference type="ChEBI" id="CHEBI:18420"/>
    </ligand>
</feature>
<dbReference type="GO" id="GO:0044038">
    <property type="term" value="P:cell wall macromolecule biosynthetic process"/>
    <property type="evidence" value="ECO:0007669"/>
    <property type="project" value="TreeGrafter"/>
</dbReference>
<keyword evidence="5 8" id="KW-1133">Transmembrane helix</keyword>
<dbReference type="PANTHER" id="PTHR22926">
    <property type="entry name" value="PHOSPHO-N-ACETYLMURAMOYL-PENTAPEPTIDE-TRANSFERASE"/>
    <property type="match status" value="1"/>
</dbReference>
<feature type="transmembrane region" description="Helical" evidence="8">
    <location>
        <begin position="44"/>
        <end position="62"/>
    </location>
</feature>
<evidence type="ECO:0000256" key="3">
    <source>
        <dbReference type="ARBA" id="ARBA00022679"/>
    </source>
</evidence>
<evidence type="ECO:0000256" key="4">
    <source>
        <dbReference type="ARBA" id="ARBA00022692"/>
    </source>
</evidence>
<comment type="cofactor">
    <cofactor evidence="7">
        <name>Mg(2+)</name>
        <dbReference type="ChEBI" id="CHEBI:18420"/>
    </cofactor>
</comment>
<dbReference type="EMBL" id="RCZM01000004">
    <property type="protein sequence ID" value="TPG16057.1"/>
    <property type="molecule type" value="Genomic_DNA"/>
</dbReference>
<reference evidence="9 10" key="1">
    <citation type="journal article" date="2019" name="Environ. Microbiol.">
        <title>Species interactions and distinct microbial communities in high Arctic permafrost affected cryosols are associated with the CH4 and CO2 gas fluxes.</title>
        <authorList>
            <person name="Altshuler I."/>
            <person name="Hamel J."/>
            <person name="Turney S."/>
            <person name="Magnuson E."/>
            <person name="Levesque R."/>
            <person name="Greer C."/>
            <person name="Whyte L.G."/>
        </authorList>
    </citation>
    <scope>NUCLEOTIDE SEQUENCE [LARGE SCALE GENOMIC DNA]</scope>
    <source>
        <strain evidence="9 10">S9.3A</strain>
    </source>
</reference>
<feature type="transmembrane region" description="Helical" evidence="8">
    <location>
        <begin position="289"/>
        <end position="308"/>
    </location>
</feature>
<feature type="transmembrane region" description="Helical" evidence="8">
    <location>
        <begin position="161"/>
        <end position="180"/>
    </location>
</feature>